<organism evidence="2 3">
    <name type="scientific">Agrobacterium salinitolerans</name>
    <dbReference type="NCBI Taxonomy" id="1183413"/>
    <lineage>
        <taxon>Bacteria</taxon>
        <taxon>Pseudomonadati</taxon>
        <taxon>Pseudomonadota</taxon>
        <taxon>Alphaproteobacteria</taxon>
        <taxon>Hyphomicrobiales</taxon>
        <taxon>Rhizobiaceae</taxon>
        <taxon>Rhizobium/Agrobacterium group</taxon>
        <taxon>Agrobacterium</taxon>
    </lineage>
</organism>
<dbReference type="EMBL" id="SGNZ01000001">
    <property type="protein sequence ID" value="TRA96810.1"/>
    <property type="molecule type" value="Genomic_DNA"/>
</dbReference>
<dbReference type="InterPro" id="IPR011010">
    <property type="entry name" value="DNA_brk_join_enz"/>
</dbReference>
<evidence type="ECO:0000313" key="3">
    <source>
        <dbReference type="Proteomes" id="UP000319481"/>
    </source>
</evidence>
<dbReference type="Proteomes" id="UP000319481">
    <property type="component" value="Unassembled WGS sequence"/>
</dbReference>
<evidence type="ECO:0008006" key="4">
    <source>
        <dbReference type="Google" id="ProtNLM"/>
    </source>
</evidence>
<comment type="caution">
    <text evidence="2">The sequence shown here is derived from an EMBL/GenBank/DDBJ whole genome shotgun (WGS) entry which is preliminary data.</text>
</comment>
<keyword evidence="1" id="KW-0233">DNA recombination</keyword>
<protein>
    <recommendedName>
        <fullName evidence="4">Tyr recombinase domain-containing protein</fullName>
    </recommendedName>
</protein>
<dbReference type="RefSeq" id="WP_142911514.1">
    <property type="nucleotide sequence ID" value="NZ_JAPZLP010000001.1"/>
</dbReference>
<name>A0ABY3BUN8_9HYPH</name>
<keyword evidence="3" id="KW-1185">Reference proteome</keyword>
<dbReference type="Gene3D" id="1.10.443.10">
    <property type="entry name" value="Intergrase catalytic core"/>
    <property type="match status" value="1"/>
</dbReference>
<evidence type="ECO:0000313" key="2">
    <source>
        <dbReference type="EMBL" id="TRA96810.1"/>
    </source>
</evidence>
<reference evidence="2 3" key="1">
    <citation type="journal article" date="2019" name="Appl. Microbiol. Biotechnol.">
        <title>Differential efficiency of wild type rhizogenic strains for rol gene transformation of plants.</title>
        <authorList>
            <person name="Desmet S."/>
            <person name="De Keyser E."/>
            <person name="Van Vaerenbergh J."/>
            <person name="Baeyen S."/>
            <person name="Van Huylenbroeck J."/>
            <person name="Geelen D."/>
            <person name="Dhooghe E."/>
        </authorList>
    </citation>
    <scope>NUCLEOTIDE SEQUENCE [LARGE SCALE GENOMIC DNA]</scope>
    <source>
        <strain evidence="2 3">GBBC3283</strain>
    </source>
</reference>
<sequence>MSNEFFDGNTIRKINNLYSRGKPTPAVWRDTVCQGLTITIGVKKASWHMRLRDCNARIADFEDFGSADKIPTLREAVDFARTIVASGGKPDEFFKMFAERKDLSIAMAWHGRVDPSIMTWEIARDQYLDWCFRNRRHATWEGYKSALGASNNSALTDDFAPIAGKALVAIVEGDLDTVRNNIVTRCKRRVEAKIEAAKKAKKEIVIGNEYGHRAANLTVAALRSAFKHFKMWPEIYGLKNNVAAALANTQDRPPNSTLESNSGEAEAAMTQYDLGAYMYGVERVKNPIVRSALWLQLRTGQRRFTATAAIRSSFRENPHYGLVWRLRDKVGHWRLLPLTEETAALVYETLDRYKDRQNAYLFPISKRMDEDGKPVQGHLNKRTFSAAIEDMRDEGGVFFGHPNPPSSHDVRYAFITRMGNEMHRFTIDGRRLSFRDIEIITHANEGKEGTASLIYDRSQALDVKEILLKEWQDYLMEGYRMYCEGLTDPVKRAEFQAKGVADAQRVTARPVLVVDNVEVETGKRRTSQLCFSCDEPDPSLSAKQRICTSCIQGSYKVG</sequence>
<evidence type="ECO:0000256" key="1">
    <source>
        <dbReference type="ARBA" id="ARBA00023172"/>
    </source>
</evidence>
<dbReference type="InterPro" id="IPR013762">
    <property type="entry name" value="Integrase-like_cat_sf"/>
</dbReference>
<dbReference type="SUPFAM" id="SSF56349">
    <property type="entry name" value="DNA breaking-rejoining enzymes"/>
    <property type="match status" value="1"/>
</dbReference>
<accession>A0ABY3BUN8</accession>
<gene>
    <name evidence="2" type="ORF">EXN23_00815</name>
</gene>
<proteinExistence type="predicted"/>